<dbReference type="GO" id="GO:0004867">
    <property type="term" value="F:serine-type endopeptidase inhibitor activity"/>
    <property type="evidence" value="ECO:0007669"/>
    <property type="project" value="UniProtKB-KW"/>
</dbReference>
<keyword evidence="5" id="KW-0722">Serine protease inhibitor</keyword>
<evidence type="ECO:0000313" key="7">
    <source>
        <dbReference type="EMBL" id="KAG5849841.1"/>
    </source>
</evidence>
<reference evidence="7" key="1">
    <citation type="submission" date="2021-01" db="EMBL/GenBank/DDBJ databases">
        <title>A chromosome-scale assembly of European eel, Anguilla anguilla.</title>
        <authorList>
            <person name="Henkel C."/>
            <person name="Jong-Raadsen S.A."/>
            <person name="Dufour S."/>
            <person name="Weltzien F.-A."/>
            <person name="Palstra A.P."/>
            <person name="Pelster B."/>
            <person name="Spaink H.P."/>
            <person name="Van Den Thillart G.E."/>
            <person name="Jansen H."/>
            <person name="Zahm M."/>
            <person name="Klopp C."/>
            <person name="Cedric C."/>
            <person name="Louis A."/>
            <person name="Berthelot C."/>
            <person name="Parey E."/>
            <person name="Roest Crollius H."/>
            <person name="Montfort J."/>
            <person name="Robinson-Rechavi M."/>
            <person name="Bucao C."/>
            <person name="Bouchez O."/>
            <person name="Gislard M."/>
            <person name="Lluch J."/>
            <person name="Milhes M."/>
            <person name="Lampietro C."/>
            <person name="Lopez Roques C."/>
            <person name="Donnadieu C."/>
            <person name="Braasch I."/>
            <person name="Desvignes T."/>
            <person name="Postlethwait J."/>
            <person name="Bobe J."/>
            <person name="Guiguen Y."/>
            <person name="Dirks R."/>
        </authorList>
    </citation>
    <scope>NUCLEOTIDE SEQUENCE</scope>
    <source>
        <strain evidence="7">Tag_6206</strain>
        <tissue evidence="7">Liver</tissue>
    </source>
</reference>
<evidence type="ECO:0000313" key="8">
    <source>
        <dbReference type="Proteomes" id="UP001044222"/>
    </source>
</evidence>
<dbReference type="InterPro" id="IPR000215">
    <property type="entry name" value="Serpin_fam"/>
</dbReference>
<dbReference type="PANTHER" id="PTHR11461">
    <property type="entry name" value="SERINE PROTEASE INHIBITOR, SERPIN"/>
    <property type="match status" value="1"/>
</dbReference>
<dbReference type="OMA" id="DIHTEFQ"/>
<protein>
    <recommendedName>
        <fullName evidence="6">Serpin domain-containing protein</fullName>
    </recommendedName>
</protein>
<evidence type="ECO:0000259" key="6">
    <source>
        <dbReference type="SMART" id="SM00093"/>
    </source>
</evidence>
<keyword evidence="8" id="KW-1185">Reference proteome</keyword>
<proteinExistence type="inferred from homology"/>
<keyword evidence="3" id="KW-0963">Cytoplasm</keyword>
<evidence type="ECO:0000256" key="4">
    <source>
        <dbReference type="ARBA" id="ARBA00022690"/>
    </source>
</evidence>
<keyword evidence="4" id="KW-0646">Protease inhibitor</keyword>
<dbReference type="Proteomes" id="UP001044222">
    <property type="component" value="Unassembled WGS sequence"/>
</dbReference>
<evidence type="ECO:0000256" key="5">
    <source>
        <dbReference type="ARBA" id="ARBA00022900"/>
    </source>
</evidence>
<accession>A0A9D3MJ26</accession>
<dbReference type="FunFam" id="2.30.39.10:FF:000001">
    <property type="entry name" value="Serpin family B member 2"/>
    <property type="match status" value="1"/>
</dbReference>
<evidence type="ECO:0000256" key="2">
    <source>
        <dbReference type="ARBA" id="ARBA00006426"/>
    </source>
</evidence>
<dbReference type="OrthoDB" id="671595at2759"/>
<dbReference type="InterPro" id="IPR023795">
    <property type="entry name" value="Serpin_CS"/>
</dbReference>
<comment type="caution">
    <text evidence="7">The sequence shown here is derived from an EMBL/GenBank/DDBJ whole genome shotgun (WGS) entry which is preliminary data.</text>
</comment>
<gene>
    <name evidence="7" type="ORF">ANANG_G00075980</name>
</gene>
<feature type="domain" description="Serpin" evidence="6">
    <location>
        <begin position="13"/>
        <end position="380"/>
    </location>
</feature>
<comment type="similarity">
    <text evidence="2">Belongs to the serpin family. Ov-serpin subfamily.</text>
</comment>
<dbReference type="Pfam" id="PF00079">
    <property type="entry name" value="Serpin"/>
    <property type="match status" value="1"/>
</dbReference>
<name>A0A9D3MJ26_ANGAN</name>
<dbReference type="PANTHER" id="PTHR11461:SF180">
    <property type="entry name" value="LEUKOCYTE ELASTASE INHIBITOR"/>
    <property type="match status" value="1"/>
</dbReference>
<dbReference type="PROSITE" id="PS00284">
    <property type="entry name" value="SERPIN"/>
    <property type="match status" value="1"/>
</dbReference>
<dbReference type="SUPFAM" id="SSF56574">
    <property type="entry name" value="Serpins"/>
    <property type="match status" value="1"/>
</dbReference>
<comment type="subcellular location">
    <subcellularLocation>
        <location evidence="1">Cytoplasm</location>
    </subcellularLocation>
</comment>
<dbReference type="SMART" id="SM00093">
    <property type="entry name" value="SERPIN"/>
    <property type="match status" value="1"/>
</dbReference>
<sequence length="380" mass="43206">MDSLGSANTTFALDLFRTLSDVAGESRNVFFSPLSISSALAMVYLGAKGHTADQMAKVLCFNKAQNVHSDFQALSADINKPAASYLLKLANRLYGEKTFNFLPAFLESTQKFYSADLVPLDFIGASEESRKQINQWVEEQTESKIKDLLKPGTVSAVTRLALVNAIYFKGSWMHKFDGKRTKEMPFKISRFNSKPVQMMFQTDQYPYRYIPKYRLQVLEIPYQEDELSMFILLPRSSIFGNALKKLEKELTLENIDSWTDRKNMERGIDICVRLPRFKLEEDYELNTPLGRLGMSDVFDAGRADLTGMNGQGGLYLSAVVHKAFVEVNEEGTEAAVASAEYVTYSLFQQYKKFTADHPFLFFIRHNQSRSILFLGRFCSP</sequence>
<dbReference type="FunFam" id="3.30.497.10:FF:000001">
    <property type="entry name" value="Serine protease inhibitor"/>
    <property type="match status" value="1"/>
</dbReference>
<dbReference type="Gene3D" id="3.30.497.10">
    <property type="entry name" value="Antithrombin, subunit I, domain 2"/>
    <property type="match status" value="1"/>
</dbReference>
<dbReference type="InterPro" id="IPR042185">
    <property type="entry name" value="Serpin_sf_2"/>
</dbReference>
<dbReference type="AlphaFoldDB" id="A0A9D3MJ26"/>
<dbReference type="InterPro" id="IPR023796">
    <property type="entry name" value="Serpin_dom"/>
</dbReference>
<dbReference type="InterPro" id="IPR036186">
    <property type="entry name" value="Serpin_sf"/>
</dbReference>
<dbReference type="EMBL" id="JAFIRN010000004">
    <property type="protein sequence ID" value="KAG5849841.1"/>
    <property type="molecule type" value="Genomic_DNA"/>
</dbReference>
<dbReference type="InterPro" id="IPR042178">
    <property type="entry name" value="Serpin_sf_1"/>
</dbReference>
<evidence type="ECO:0000256" key="3">
    <source>
        <dbReference type="ARBA" id="ARBA00022490"/>
    </source>
</evidence>
<evidence type="ECO:0000256" key="1">
    <source>
        <dbReference type="ARBA" id="ARBA00004496"/>
    </source>
</evidence>
<dbReference type="GO" id="GO:0005615">
    <property type="term" value="C:extracellular space"/>
    <property type="evidence" value="ECO:0007669"/>
    <property type="project" value="InterPro"/>
</dbReference>
<organism evidence="7 8">
    <name type="scientific">Anguilla anguilla</name>
    <name type="common">European freshwater eel</name>
    <name type="synonym">Muraena anguilla</name>
    <dbReference type="NCBI Taxonomy" id="7936"/>
    <lineage>
        <taxon>Eukaryota</taxon>
        <taxon>Metazoa</taxon>
        <taxon>Chordata</taxon>
        <taxon>Craniata</taxon>
        <taxon>Vertebrata</taxon>
        <taxon>Euteleostomi</taxon>
        <taxon>Actinopterygii</taxon>
        <taxon>Neopterygii</taxon>
        <taxon>Teleostei</taxon>
        <taxon>Anguilliformes</taxon>
        <taxon>Anguillidae</taxon>
        <taxon>Anguilla</taxon>
    </lineage>
</organism>
<dbReference type="GO" id="GO:0005737">
    <property type="term" value="C:cytoplasm"/>
    <property type="evidence" value="ECO:0007669"/>
    <property type="project" value="UniProtKB-SubCell"/>
</dbReference>
<dbReference type="Gene3D" id="2.30.39.10">
    <property type="entry name" value="Alpha-1-antitrypsin, domain 1"/>
    <property type="match status" value="1"/>
</dbReference>